<keyword evidence="9" id="KW-0968">Cytoplasmic vesicle</keyword>
<dbReference type="GeneID" id="110535875"/>
<dbReference type="GO" id="GO:0005802">
    <property type="term" value="C:trans-Golgi network"/>
    <property type="evidence" value="ECO:0007669"/>
    <property type="project" value="UniProtKB-ARBA"/>
</dbReference>
<sequence length="839" mass="96680">MFAKLKKKIAEEAATAPRTGVRMPRSCSKESITSVGADSGDDFASDGSSSRDDLSSQILRRNDQIRKLEAKLSDYAEQLRLMQKTKDKLEIALEKHQDSSMRKLQDQNETHQTNRAKMAEGMALALDKKDQEWMERMSTLEQEKASLSLRLDEMMEQSLTLFQKRDDLDELDGFQQQELAKVKHMLLRKEEQQGLRERELQQKETELQTAKKGLSEAQEKLRALGEEHQESCRLNTELEIERKELLEVKEKAEKKIAELEGRGQNLQKVIQQVSEDFQKSRSAEAAVEKSLYTLQTDYNALKLQQHKAAVTDEDRERVLLDLQEKVSSLERRLQGNLSEDELLQELLKEKSTLEQTLEDTRVELLQARTNHADTVSSLETQISRINHHVTELQNLLRHKDDSSKNYRERTDKQIAGLEQQVQESNERLKNTEQQITDKQALLDKLQAEWSVERVSLQQQGQERAGRLEEQLTALQTEKDTEQTSAQARIRELEEARGCLLRGRDEADVALRRREEELEQARSELSSRQTVSVEIAMALEDTRRQKEELQLQVGQMTASHQTTSQELAHVTEQLKQREEELQTLRNELQTAQSSLSQLQEEGERLRAWAQEREEEKDSQLVSLRQELLTQNEHLDSCQSRVSELEVEVETLTLQLQTPEVCEPDQNGTVTVDDLDHMQEANRDLEQQLSDKNKTIKQLQQRLAELKRTLQKELKLKPETELEEKERAQEGRGERLDRTFTEPAASPAPGPNTTVTNTSDLNDSREINFEYLKHVVLKFMSSREAEAYQLIRAVSVLLNFTGEEEDMLKETLEYKMSWFGSKPSPKGIVRPSVSGAPAHWS</sequence>
<feature type="compositionally biased region" description="Basic and acidic residues" evidence="15">
    <location>
        <begin position="715"/>
        <end position="738"/>
    </location>
</feature>
<feature type="compositionally biased region" description="Basic and acidic residues" evidence="15">
    <location>
        <begin position="95"/>
        <end position="109"/>
    </location>
</feature>
<protein>
    <recommendedName>
        <fullName evidence="10">Golgin subfamily A member 1</fullName>
    </recommendedName>
    <alternativeName>
        <fullName evidence="11">Golgin-97</fullName>
    </alternativeName>
</protein>
<feature type="coiled-coil region" evidence="14">
    <location>
        <begin position="319"/>
        <end position="370"/>
    </location>
</feature>
<keyword evidence="4" id="KW-0597">Phosphoprotein</keyword>
<comment type="subcellular location">
    <subcellularLocation>
        <location evidence="2">Cytoplasmic vesicle</location>
        <location evidence="2">Secretory vesicle</location>
        <location evidence="2">Acrosome</location>
    </subcellularLocation>
    <subcellularLocation>
        <location evidence="3">Golgi apparatus membrane</location>
        <topology evidence="3">Peripheral membrane protein</topology>
    </subcellularLocation>
    <subcellularLocation>
        <location evidence="1">Golgi apparatus</location>
        <location evidence="1">trans-Golgi network membrane</location>
    </subcellularLocation>
</comment>
<comment type="subunit">
    <text evidence="13">Interacts with RAB6A. Directly interacts with TBC1D23. Interacts with FAM91A1; this interaction may be mediated by TBC1D23. Interacts with ARL1; this interaction recruits Golgin-97/GOLGA1 onto the Golgi apparatus.</text>
</comment>
<proteinExistence type="predicted"/>
<accession>A0A8C7UWK0</accession>
<dbReference type="OrthoDB" id="5848685at2759"/>
<organism evidence="17 18">
    <name type="scientific">Oncorhynchus mykiss</name>
    <name type="common">Rainbow trout</name>
    <name type="synonym">Salmo gairdneri</name>
    <dbReference type="NCBI Taxonomy" id="8022"/>
    <lineage>
        <taxon>Eukaryota</taxon>
        <taxon>Metazoa</taxon>
        <taxon>Chordata</taxon>
        <taxon>Craniata</taxon>
        <taxon>Vertebrata</taxon>
        <taxon>Euteleostomi</taxon>
        <taxon>Actinopterygii</taxon>
        <taxon>Neopterygii</taxon>
        <taxon>Teleostei</taxon>
        <taxon>Protacanthopterygii</taxon>
        <taxon>Salmoniformes</taxon>
        <taxon>Salmonidae</taxon>
        <taxon>Salmoninae</taxon>
        <taxon>Oncorhynchus</taxon>
    </lineage>
</organism>
<evidence type="ECO:0000256" key="12">
    <source>
        <dbReference type="ARBA" id="ARBA00093371"/>
    </source>
</evidence>
<evidence type="ECO:0000256" key="10">
    <source>
        <dbReference type="ARBA" id="ARBA00070165"/>
    </source>
</evidence>
<evidence type="ECO:0000256" key="7">
    <source>
        <dbReference type="ARBA" id="ARBA00023054"/>
    </source>
</evidence>
<feature type="coiled-coil region" evidence="14">
    <location>
        <begin position="407"/>
        <end position="600"/>
    </location>
</feature>
<reference evidence="17" key="2">
    <citation type="submission" date="2025-08" db="UniProtKB">
        <authorList>
            <consortium name="Ensembl"/>
        </authorList>
    </citation>
    <scope>IDENTIFICATION</scope>
</reference>
<evidence type="ECO:0000313" key="18">
    <source>
        <dbReference type="Proteomes" id="UP000694395"/>
    </source>
</evidence>
<evidence type="ECO:0000256" key="11">
    <source>
        <dbReference type="ARBA" id="ARBA00078935"/>
    </source>
</evidence>
<keyword evidence="5" id="KW-0013">ADP-ribosylation</keyword>
<dbReference type="Gene3D" id="1.10.220.60">
    <property type="entry name" value="GRIP domain"/>
    <property type="match status" value="1"/>
</dbReference>
<dbReference type="KEGG" id="omy:110535875"/>
<dbReference type="GO" id="GO:0001669">
    <property type="term" value="C:acrosomal vesicle"/>
    <property type="evidence" value="ECO:0007669"/>
    <property type="project" value="UniProtKB-SubCell"/>
</dbReference>
<feature type="coiled-coil region" evidence="14">
    <location>
        <begin position="200"/>
        <end position="276"/>
    </location>
</feature>
<evidence type="ECO:0000256" key="9">
    <source>
        <dbReference type="ARBA" id="ARBA00023329"/>
    </source>
</evidence>
<evidence type="ECO:0000256" key="14">
    <source>
        <dbReference type="SAM" id="Coils"/>
    </source>
</evidence>
<feature type="coiled-coil region" evidence="14">
    <location>
        <begin position="633"/>
        <end position="714"/>
    </location>
</feature>
<reference evidence="17" key="1">
    <citation type="submission" date="2020-07" db="EMBL/GenBank/DDBJ databases">
        <title>A long reads based de novo assembly of the rainbow trout Arlee double haploid line genome.</title>
        <authorList>
            <person name="Gao G."/>
            <person name="Palti Y."/>
        </authorList>
    </citation>
    <scope>NUCLEOTIDE SEQUENCE [LARGE SCALE GENOMIC DNA]</scope>
</reference>
<comment type="function">
    <text evidence="12">Involved in vesicular trafficking at the Golgi apparatus level. Involved in endosome-to-Golgi trafficking. Mechanistically, captures transport vesicles arriving from endosomes via the protein TBC1D23. Recognized vesicles are then tethered to the trans-Golgi before subsequent SNARE engagement and vesicle fusion. Selectively regulates E-cadherin transport from the trans-Golgi network in tubulovesicular carriers.</text>
</comment>
<evidence type="ECO:0000256" key="2">
    <source>
        <dbReference type="ARBA" id="ARBA00004218"/>
    </source>
</evidence>
<keyword evidence="18" id="KW-1185">Reference proteome</keyword>
<feature type="region of interest" description="Disordered" evidence="15">
    <location>
        <begin position="1"/>
        <end position="57"/>
    </location>
</feature>
<evidence type="ECO:0000256" key="15">
    <source>
        <dbReference type="SAM" id="MobiDB-lite"/>
    </source>
</evidence>
<keyword evidence="8" id="KW-0472">Membrane</keyword>
<dbReference type="PANTHER" id="PTHR23157:SF24">
    <property type="entry name" value="GOLGIN SUBFAMILY A MEMBER 1"/>
    <property type="match status" value="1"/>
</dbReference>
<dbReference type="SMART" id="SM00755">
    <property type="entry name" value="Grip"/>
    <property type="match status" value="1"/>
</dbReference>
<dbReference type="PROSITE" id="PS50913">
    <property type="entry name" value="GRIP"/>
    <property type="match status" value="1"/>
</dbReference>
<feature type="compositionally biased region" description="Polar residues" evidence="15">
    <location>
        <begin position="749"/>
        <end position="759"/>
    </location>
</feature>
<evidence type="ECO:0000256" key="1">
    <source>
        <dbReference type="ARBA" id="ARBA00004198"/>
    </source>
</evidence>
<evidence type="ECO:0000259" key="16">
    <source>
        <dbReference type="PROSITE" id="PS50913"/>
    </source>
</evidence>
<evidence type="ECO:0000256" key="3">
    <source>
        <dbReference type="ARBA" id="ARBA00004395"/>
    </source>
</evidence>
<dbReference type="InterPro" id="IPR000237">
    <property type="entry name" value="GRIP_dom"/>
</dbReference>
<dbReference type="Pfam" id="PF01465">
    <property type="entry name" value="GRIP"/>
    <property type="match status" value="1"/>
</dbReference>
<feature type="region of interest" description="Disordered" evidence="15">
    <location>
        <begin position="95"/>
        <end position="115"/>
    </location>
</feature>
<dbReference type="InterPro" id="IPR051952">
    <property type="entry name" value="Golgi-autophagy_related"/>
</dbReference>
<feature type="region of interest" description="Disordered" evidence="15">
    <location>
        <begin position="715"/>
        <end position="759"/>
    </location>
</feature>
<evidence type="ECO:0000313" key="17">
    <source>
        <dbReference type="Ensembl" id="ENSOMYP00000101571.2"/>
    </source>
</evidence>
<dbReference type="RefSeq" id="XP_036791593.1">
    <property type="nucleotide sequence ID" value="XM_036935698.1"/>
</dbReference>
<keyword evidence="6" id="KW-0333">Golgi apparatus</keyword>
<dbReference type="GeneTree" id="ENSGT00940000153772"/>
<feature type="domain" description="GRIP" evidence="16">
    <location>
        <begin position="760"/>
        <end position="809"/>
    </location>
</feature>
<keyword evidence="7 14" id="KW-0175">Coiled coil</keyword>
<evidence type="ECO:0000256" key="4">
    <source>
        <dbReference type="ARBA" id="ARBA00022553"/>
    </source>
</evidence>
<dbReference type="AlphaFoldDB" id="A0A8C7UWK0"/>
<dbReference type="Proteomes" id="UP000694395">
    <property type="component" value="Chromosome 11"/>
</dbReference>
<dbReference type="PANTHER" id="PTHR23157">
    <property type="entry name" value="GRIP AND COILED-COIL DOMAIN-CONTAINING PROTEIN 1"/>
    <property type="match status" value="1"/>
</dbReference>
<dbReference type="Gene3D" id="6.10.140.910">
    <property type="match status" value="1"/>
</dbReference>
<dbReference type="GO" id="GO:0000139">
    <property type="term" value="C:Golgi membrane"/>
    <property type="evidence" value="ECO:0007669"/>
    <property type="project" value="UniProtKB-SubCell"/>
</dbReference>
<evidence type="ECO:0000256" key="8">
    <source>
        <dbReference type="ARBA" id="ARBA00023136"/>
    </source>
</evidence>
<name>A0A8C7UWK0_ONCMY</name>
<dbReference type="FunFam" id="1.10.220.60:FF:000002">
    <property type="entry name" value="Golgin subfamily A member 1"/>
    <property type="match status" value="1"/>
</dbReference>
<dbReference type="Ensembl" id="ENSOMYT00000110167.2">
    <property type="protein sequence ID" value="ENSOMYP00000101571.2"/>
    <property type="gene ID" value="ENSOMYG00000040675.2"/>
</dbReference>
<evidence type="ECO:0000256" key="13">
    <source>
        <dbReference type="ARBA" id="ARBA00093537"/>
    </source>
</evidence>
<reference evidence="17" key="3">
    <citation type="submission" date="2025-09" db="UniProtKB">
        <authorList>
            <consortium name="Ensembl"/>
        </authorList>
    </citation>
    <scope>IDENTIFICATION</scope>
</reference>
<evidence type="ECO:0000256" key="6">
    <source>
        <dbReference type="ARBA" id="ARBA00023034"/>
    </source>
</evidence>
<evidence type="ECO:0000256" key="5">
    <source>
        <dbReference type="ARBA" id="ARBA00022765"/>
    </source>
</evidence>